<dbReference type="InterPro" id="IPR020568">
    <property type="entry name" value="Ribosomal_Su5_D2-typ_SF"/>
</dbReference>
<evidence type="ECO:0000256" key="2">
    <source>
        <dbReference type="PIRNR" id="PIRNR004884"/>
    </source>
</evidence>
<evidence type="ECO:0000313" key="6">
    <source>
        <dbReference type="Proteomes" id="UP000278475"/>
    </source>
</evidence>
<feature type="domain" description="GHMP kinase C-terminal" evidence="4">
    <location>
        <begin position="212"/>
        <end position="293"/>
    </location>
</feature>
<comment type="pathway">
    <text evidence="2">Cofactor biosynthesis; 5,6,7,8-tetrahydromethanopterin biosynthesis.</text>
</comment>
<protein>
    <recommendedName>
        <fullName evidence="2">Beta-ribofuranosylaminobenzene 5'-phosphate synthase</fullName>
        <shortName evidence="2">Beta-RFA-P synthase</shortName>
        <ecNumber evidence="2">2.4.2.54</ecNumber>
    </recommendedName>
</protein>
<keyword evidence="2" id="KW-0328">Glycosyltransferase</keyword>
<sequence>MLVTSYARLHMGFYRFLDLNLAYGSIGVSLEHPRFQAEVYKHDGVDVRGGDLEVKKVVESVVGKLGVSGAKVVVHEQIPFHVGLGATTQTSLAIAYALNELYGLGYTVEQLAAKLGRGFNSGVGLWTFKYGGFVVDSGRVFDGILRPVSSVEDLPKLLVRLVFPSNWIFVLAMPKGFKGKDEVSEVKSLEKPRALPQELQCELYRLLVSKLLPSIALEDLKGFGEALTRIQEIVGDYFASEQGGRFCCEETFEAIKIMKKLGAAGVGQSSWGPTCYGVVDDHNKALKIVYELAGKLSDVDVVVSSARNAGFEFM</sequence>
<comment type="catalytic activity">
    <reaction evidence="2">
        <text>5-phospho-alpha-D-ribose 1-diphosphate + 4-hydroxybenzoate + H(+) = 4-(beta-D-ribofuranosyl)phenol 5'-phosphate + CO2 + diphosphate</text>
        <dbReference type="Rhea" id="RHEA:48556"/>
        <dbReference type="ChEBI" id="CHEBI:15378"/>
        <dbReference type="ChEBI" id="CHEBI:16526"/>
        <dbReference type="ChEBI" id="CHEBI:17879"/>
        <dbReference type="ChEBI" id="CHEBI:33019"/>
        <dbReference type="ChEBI" id="CHEBI:58017"/>
        <dbReference type="ChEBI" id="CHEBI:82767"/>
        <dbReference type="EC" id="2.4.2.54"/>
    </reaction>
</comment>
<dbReference type="InterPro" id="IPR004422">
    <property type="entry name" value="RFAP_synthase"/>
</dbReference>
<dbReference type="PIRSF" id="PIRSF004884">
    <property type="entry name" value="Sugar_kin_arch"/>
    <property type="match status" value="1"/>
</dbReference>
<comment type="similarity">
    <text evidence="2">Belongs to the beta-RFA-P synthase family.</text>
</comment>
<dbReference type="Gene3D" id="3.30.230.10">
    <property type="match status" value="1"/>
</dbReference>
<dbReference type="PANTHER" id="PTHR20861">
    <property type="entry name" value="HOMOSERINE/4-DIPHOSPHOCYTIDYL-2-C-METHYL-D-ERYTHRITOL KINASE"/>
    <property type="match status" value="1"/>
</dbReference>
<keyword evidence="1 2" id="KW-0808">Transferase</keyword>
<evidence type="ECO:0000259" key="3">
    <source>
        <dbReference type="Pfam" id="PF00288"/>
    </source>
</evidence>
<dbReference type="InterPro" id="IPR006204">
    <property type="entry name" value="GHMP_kinase_N_dom"/>
</dbReference>
<dbReference type="EMBL" id="QMQV01000014">
    <property type="protein sequence ID" value="RLE50063.1"/>
    <property type="molecule type" value="Genomic_DNA"/>
</dbReference>
<dbReference type="SUPFAM" id="SSF54211">
    <property type="entry name" value="Ribosomal protein S5 domain 2-like"/>
    <property type="match status" value="1"/>
</dbReference>
<dbReference type="InterPro" id="IPR013750">
    <property type="entry name" value="GHMP_kinase_C_dom"/>
</dbReference>
<name>A0A497ERT5_9CREN</name>
<dbReference type="GO" id="GO:0043793">
    <property type="term" value="F:beta-ribofuranosylaminobenzene 5'-phosphate synthase activity"/>
    <property type="evidence" value="ECO:0007669"/>
    <property type="project" value="UniProtKB-EC"/>
</dbReference>
<accession>A0A497ERT5</accession>
<comment type="function">
    <text evidence="2">Catalyzes the condensation of 4-aminobenzoate (pABA) with 5-phospho-alpha-D-ribose 1-diphosphate (PRPP) to produce beta-ribofuranosylaminobenzene 5'-phosphate (beta-RFA-P).</text>
</comment>
<comment type="subunit">
    <text evidence="2">Homodimer.</text>
</comment>
<dbReference type="Pfam" id="PF08544">
    <property type="entry name" value="GHMP_kinases_C"/>
    <property type="match status" value="1"/>
</dbReference>
<proteinExistence type="inferred from homology"/>
<dbReference type="Pfam" id="PF00288">
    <property type="entry name" value="GHMP_kinases_N"/>
    <property type="match status" value="1"/>
</dbReference>
<dbReference type="EC" id="2.4.2.54" evidence="2"/>
<dbReference type="Proteomes" id="UP000278475">
    <property type="component" value="Unassembled WGS sequence"/>
</dbReference>
<dbReference type="NCBIfam" id="TIGR00144">
    <property type="entry name" value="beta_RFAP_syn"/>
    <property type="match status" value="1"/>
</dbReference>
<dbReference type="GO" id="GO:0005524">
    <property type="term" value="F:ATP binding"/>
    <property type="evidence" value="ECO:0007669"/>
    <property type="project" value="UniProtKB-UniRule"/>
</dbReference>
<evidence type="ECO:0000256" key="1">
    <source>
        <dbReference type="ARBA" id="ARBA00022679"/>
    </source>
</evidence>
<comment type="caution">
    <text evidence="5">The sequence shown here is derived from an EMBL/GenBank/DDBJ whole genome shotgun (WGS) entry which is preliminary data.</text>
</comment>
<dbReference type="UniPathway" id="UPA00065"/>
<organism evidence="5 6">
    <name type="scientific">Thermoproteota archaeon</name>
    <dbReference type="NCBI Taxonomy" id="2056631"/>
    <lineage>
        <taxon>Archaea</taxon>
        <taxon>Thermoproteota</taxon>
    </lineage>
</organism>
<dbReference type="InterPro" id="IPR014721">
    <property type="entry name" value="Ribsml_uS5_D2-typ_fold_subgr"/>
</dbReference>
<gene>
    <name evidence="5" type="ORF">DRJ31_02720</name>
</gene>
<dbReference type="PANTHER" id="PTHR20861:SF6">
    <property type="entry name" value="BETA-RIBOFURANOSYLPHENOL 5'-PHOSPHATE SYNTHASE"/>
    <property type="match status" value="1"/>
</dbReference>
<feature type="domain" description="GHMP kinase N-terminal" evidence="3">
    <location>
        <begin position="54"/>
        <end position="123"/>
    </location>
</feature>
<dbReference type="AlphaFoldDB" id="A0A497ERT5"/>
<reference evidence="5 6" key="1">
    <citation type="submission" date="2018-06" db="EMBL/GenBank/DDBJ databases">
        <title>Extensive metabolic versatility and redundancy in microbially diverse, dynamic hydrothermal sediments.</title>
        <authorList>
            <person name="Dombrowski N."/>
            <person name="Teske A."/>
            <person name="Baker B.J."/>
        </authorList>
    </citation>
    <scope>NUCLEOTIDE SEQUENCE [LARGE SCALE GENOMIC DNA]</scope>
    <source>
        <strain evidence="5">B66_G16</strain>
    </source>
</reference>
<evidence type="ECO:0000259" key="4">
    <source>
        <dbReference type="Pfam" id="PF08544"/>
    </source>
</evidence>
<evidence type="ECO:0000313" key="5">
    <source>
        <dbReference type="EMBL" id="RLE50063.1"/>
    </source>
</evidence>